<dbReference type="InterPro" id="IPR045970">
    <property type="entry name" value="DUF5926"/>
</dbReference>
<organism evidence="2 3">
    <name type="scientific">Arcanobacterium hippocoleae</name>
    <dbReference type="NCBI Taxonomy" id="149017"/>
    <lineage>
        <taxon>Bacteria</taxon>
        <taxon>Bacillati</taxon>
        <taxon>Actinomycetota</taxon>
        <taxon>Actinomycetes</taxon>
        <taxon>Actinomycetales</taxon>
        <taxon>Actinomycetaceae</taxon>
        <taxon>Arcanobacterium</taxon>
    </lineage>
</organism>
<gene>
    <name evidence="2" type="ORF">J2S36_001176</name>
</gene>
<dbReference type="Proteomes" id="UP001266099">
    <property type="component" value="Unassembled WGS sequence"/>
</dbReference>
<dbReference type="EMBL" id="JAVDUJ010000001">
    <property type="protein sequence ID" value="MDR6939633.1"/>
    <property type="molecule type" value="Genomic_DNA"/>
</dbReference>
<evidence type="ECO:0000259" key="1">
    <source>
        <dbReference type="Pfam" id="PF19348"/>
    </source>
</evidence>
<keyword evidence="3" id="KW-1185">Reference proteome</keyword>
<protein>
    <recommendedName>
        <fullName evidence="1">DUF5926 domain-containing protein</fullName>
    </recommendedName>
</protein>
<comment type="caution">
    <text evidence="2">The sequence shown here is derived from an EMBL/GenBank/DDBJ whole genome shotgun (WGS) entry which is preliminary data.</text>
</comment>
<name>A0ABU1T2R5_9ACTO</name>
<feature type="domain" description="DUF5926" evidence="1">
    <location>
        <begin position="24"/>
        <end position="285"/>
    </location>
</feature>
<proteinExistence type="predicted"/>
<evidence type="ECO:0000313" key="3">
    <source>
        <dbReference type="Proteomes" id="UP001266099"/>
    </source>
</evidence>
<sequence length="285" mass="31653">MGKQSRRAKENKPKRKRIQFVERPFAGIPFEAELVAMREILAAGTLTVKTNAENGAADVMLVSMLPQMVGALRRSDGKLLVALQTVMNSGDLSLDVADRLLHALELKNGETYTQTEQPEPGKRLQDVLDLAADTEFTLHDDFGFWIGADEAEKSDVQQAIAQTKEQLFPTAEVAGVPGAFWTKMQREFLRLVRREDQDTVLNALARLQQRRELNFDLARFVGAFRAQGLLIPVFELDPGTTAADLEIPLAKFTELLAGEITNTAPLTPEERRAKAGIVSRQVTLR</sequence>
<dbReference type="Pfam" id="PF19348">
    <property type="entry name" value="DUF5926"/>
    <property type="match status" value="1"/>
</dbReference>
<dbReference type="RefSeq" id="WP_309956455.1">
    <property type="nucleotide sequence ID" value="NZ_JAVDUJ010000001.1"/>
</dbReference>
<accession>A0ABU1T2R5</accession>
<evidence type="ECO:0000313" key="2">
    <source>
        <dbReference type="EMBL" id="MDR6939633.1"/>
    </source>
</evidence>
<reference evidence="2 3" key="1">
    <citation type="submission" date="2023-07" db="EMBL/GenBank/DDBJ databases">
        <title>Sequencing the genomes of 1000 actinobacteria strains.</title>
        <authorList>
            <person name="Klenk H.-P."/>
        </authorList>
    </citation>
    <scope>NUCLEOTIDE SEQUENCE [LARGE SCALE GENOMIC DNA]</scope>
    <source>
        <strain evidence="2 3">DSM 15539</strain>
    </source>
</reference>